<organism evidence="2 3">
    <name type="scientific">Ilex paraguariensis</name>
    <name type="common">yerba mate</name>
    <dbReference type="NCBI Taxonomy" id="185542"/>
    <lineage>
        <taxon>Eukaryota</taxon>
        <taxon>Viridiplantae</taxon>
        <taxon>Streptophyta</taxon>
        <taxon>Embryophyta</taxon>
        <taxon>Tracheophyta</taxon>
        <taxon>Spermatophyta</taxon>
        <taxon>Magnoliopsida</taxon>
        <taxon>eudicotyledons</taxon>
        <taxon>Gunneridae</taxon>
        <taxon>Pentapetalae</taxon>
        <taxon>asterids</taxon>
        <taxon>campanulids</taxon>
        <taxon>Aquifoliales</taxon>
        <taxon>Aquifoliaceae</taxon>
        <taxon>Ilex</taxon>
    </lineage>
</organism>
<keyword evidence="3" id="KW-1185">Reference proteome</keyword>
<accession>A0ABC8V4S3</accession>
<protein>
    <submittedName>
        <fullName evidence="2">Uncharacterized protein</fullName>
    </submittedName>
</protein>
<proteinExistence type="predicted"/>
<dbReference type="Proteomes" id="UP001642360">
    <property type="component" value="Unassembled WGS sequence"/>
</dbReference>
<dbReference type="EMBL" id="CAUOFW020010390">
    <property type="protein sequence ID" value="CAK9188259.1"/>
    <property type="molecule type" value="Genomic_DNA"/>
</dbReference>
<comment type="caution">
    <text evidence="2">The sequence shown here is derived from an EMBL/GenBank/DDBJ whole genome shotgun (WGS) entry which is preliminary data.</text>
</comment>
<dbReference type="AlphaFoldDB" id="A0ABC8V4S3"/>
<reference evidence="2 3" key="1">
    <citation type="submission" date="2024-02" db="EMBL/GenBank/DDBJ databases">
        <authorList>
            <person name="Vignale AGUSTIN F."/>
            <person name="Sosa J E."/>
            <person name="Modenutti C."/>
        </authorList>
    </citation>
    <scope>NUCLEOTIDE SEQUENCE [LARGE SCALE GENOMIC DNA]</scope>
</reference>
<feature type="region of interest" description="Disordered" evidence="1">
    <location>
        <begin position="69"/>
        <end position="111"/>
    </location>
</feature>
<evidence type="ECO:0000256" key="1">
    <source>
        <dbReference type="SAM" id="MobiDB-lite"/>
    </source>
</evidence>
<evidence type="ECO:0000313" key="3">
    <source>
        <dbReference type="Proteomes" id="UP001642360"/>
    </source>
</evidence>
<sequence length="154" mass="17103">MESGQEYHQAQSLDPTSNEDYNAAEILLMLEVSNLLEATSQSLHSLTDEDLRPASKQDEVHVEPEALVFEPEFPNHVHGVEESLSPPEMNLTSKVMESGPKDHKAHPLDPISNEDYNATEILLMVEDSNPLKAASQSLHSLTCRTRSSRSTIQP</sequence>
<gene>
    <name evidence="2" type="ORF">ILEXP_LOCUS58923</name>
</gene>
<name>A0ABC8V4S3_9AQUA</name>
<evidence type="ECO:0000313" key="2">
    <source>
        <dbReference type="EMBL" id="CAK9188259.1"/>
    </source>
</evidence>